<dbReference type="InterPro" id="IPR007318">
    <property type="entry name" value="Phopholipid_MeTrfase"/>
</dbReference>
<evidence type="ECO:0000256" key="1">
    <source>
        <dbReference type="ARBA" id="ARBA00004127"/>
    </source>
</evidence>
<organism evidence="6 7">
    <name type="scientific">Marinomonas fungiae</name>
    <dbReference type="NCBI Taxonomy" id="1137284"/>
    <lineage>
        <taxon>Bacteria</taxon>
        <taxon>Pseudomonadati</taxon>
        <taxon>Pseudomonadota</taxon>
        <taxon>Gammaproteobacteria</taxon>
        <taxon>Oceanospirillales</taxon>
        <taxon>Oceanospirillaceae</taxon>
        <taxon>Marinomonas</taxon>
    </lineage>
</organism>
<evidence type="ECO:0000256" key="3">
    <source>
        <dbReference type="ARBA" id="ARBA00022989"/>
    </source>
</evidence>
<dbReference type="OrthoDB" id="9811969at2"/>
<evidence type="ECO:0000256" key="4">
    <source>
        <dbReference type="ARBA" id="ARBA00023136"/>
    </source>
</evidence>
<dbReference type="Pfam" id="PF04191">
    <property type="entry name" value="PEMT"/>
    <property type="match status" value="1"/>
</dbReference>
<accession>A0A0K6IMS4</accession>
<reference evidence="7" key="1">
    <citation type="submission" date="2015-08" db="EMBL/GenBank/DDBJ databases">
        <authorList>
            <person name="Varghese N."/>
        </authorList>
    </citation>
    <scope>NUCLEOTIDE SEQUENCE [LARGE SCALE GENOMIC DNA]</scope>
    <source>
        <strain evidence="7">JCM 18476</strain>
    </source>
</reference>
<protein>
    <submittedName>
        <fullName evidence="6">Protein-S-isoprenylcysteine O-methyltransferase Ste14</fullName>
    </submittedName>
</protein>
<evidence type="ECO:0000256" key="2">
    <source>
        <dbReference type="ARBA" id="ARBA00022692"/>
    </source>
</evidence>
<dbReference type="STRING" id="1137284.GCA_001418205_02269"/>
<keyword evidence="6" id="KW-0808">Transferase</keyword>
<keyword evidence="2 5" id="KW-0812">Transmembrane</keyword>
<evidence type="ECO:0000256" key="5">
    <source>
        <dbReference type="SAM" id="Phobius"/>
    </source>
</evidence>
<feature type="transmembrane region" description="Helical" evidence="5">
    <location>
        <begin position="82"/>
        <end position="104"/>
    </location>
</feature>
<evidence type="ECO:0000313" key="7">
    <source>
        <dbReference type="Proteomes" id="UP000182769"/>
    </source>
</evidence>
<feature type="transmembrane region" description="Helical" evidence="5">
    <location>
        <begin position="43"/>
        <end position="61"/>
    </location>
</feature>
<dbReference type="Proteomes" id="UP000182769">
    <property type="component" value="Unassembled WGS sequence"/>
</dbReference>
<evidence type="ECO:0000313" key="6">
    <source>
        <dbReference type="EMBL" id="CUB04401.1"/>
    </source>
</evidence>
<gene>
    <name evidence="6" type="ORF">Ga0061065_106223</name>
</gene>
<dbReference type="PANTHER" id="PTHR12714:SF24">
    <property type="entry name" value="SLR1182 PROTEIN"/>
    <property type="match status" value="1"/>
</dbReference>
<dbReference type="AlphaFoldDB" id="A0A0K6IMS4"/>
<name>A0A0K6IMS4_9GAMM</name>
<dbReference type="PROSITE" id="PS51257">
    <property type="entry name" value="PROKAR_LIPOPROTEIN"/>
    <property type="match status" value="1"/>
</dbReference>
<keyword evidence="7" id="KW-1185">Reference proteome</keyword>
<dbReference type="GO" id="GO:0012505">
    <property type="term" value="C:endomembrane system"/>
    <property type="evidence" value="ECO:0007669"/>
    <property type="project" value="UniProtKB-SubCell"/>
</dbReference>
<dbReference type="PANTHER" id="PTHR12714">
    <property type="entry name" value="PROTEIN-S ISOPRENYLCYSTEINE O-METHYLTRANSFERASE"/>
    <property type="match status" value="1"/>
</dbReference>
<dbReference type="GO" id="GO:0032259">
    <property type="term" value="P:methylation"/>
    <property type="evidence" value="ECO:0007669"/>
    <property type="project" value="UniProtKB-KW"/>
</dbReference>
<dbReference type="Gene3D" id="1.20.120.1630">
    <property type="match status" value="1"/>
</dbReference>
<keyword evidence="3 5" id="KW-1133">Transmembrane helix</keyword>
<proteinExistence type="predicted"/>
<dbReference type="EMBL" id="CYHG01000006">
    <property type="protein sequence ID" value="CUB04401.1"/>
    <property type="molecule type" value="Genomic_DNA"/>
</dbReference>
<keyword evidence="6" id="KW-0489">Methyltransferase</keyword>
<sequence>MDCLELKIPPALSFTMVALLMWSSASCFPAWELGWFMCSLGWLAFIAGGVCCLLGLFEFLIHKTTADPRDPHQSSTLVCRGIYAYSRNPMYLGFVLLLASLMLWLGSPLLVFYIVAFIWFLTRYQIEPEERILRYRFGQTYQDYLYRVPRWF</sequence>
<dbReference type="RefSeq" id="WP_055463336.1">
    <property type="nucleotide sequence ID" value="NZ_CYHG01000006.1"/>
</dbReference>
<dbReference type="GO" id="GO:0008168">
    <property type="term" value="F:methyltransferase activity"/>
    <property type="evidence" value="ECO:0007669"/>
    <property type="project" value="UniProtKB-KW"/>
</dbReference>
<comment type="subcellular location">
    <subcellularLocation>
        <location evidence="1">Endomembrane system</location>
        <topology evidence="1">Multi-pass membrane protein</topology>
    </subcellularLocation>
</comment>
<keyword evidence="4 5" id="KW-0472">Membrane</keyword>